<reference evidence="1 2" key="1">
    <citation type="submission" date="2011-08" db="EMBL/GenBank/DDBJ databases">
        <title>The Genome Sequence of Plasmodium vivax Brazil I.</title>
        <authorList>
            <consortium name="The Broad Institute Genome Sequencing Platform"/>
            <consortium name="The Broad Institute Genome Sequencing Center for Infectious Disease"/>
            <person name="Neafsey D."/>
            <person name="Carlton J."/>
            <person name="Barnwell J."/>
            <person name="Collins W."/>
            <person name="Escalante A."/>
            <person name="Mullikin J."/>
            <person name="Saul A."/>
            <person name="Guigo R."/>
            <person name="Camara F."/>
            <person name="Young S.K."/>
            <person name="Zeng Q."/>
            <person name="Gargeya S."/>
            <person name="Fitzgerald M."/>
            <person name="Haas B."/>
            <person name="Abouelleil A."/>
            <person name="Alvarado L."/>
            <person name="Arachchi H.M."/>
            <person name="Berlin A."/>
            <person name="Brown A."/>
            <person name="Chapman S.B."/>
            <person name="Chen Z."/>
            <person name="Dunbar C."/>
            <person name="Freedman E."/>
            <person name="Gearin G."/>
            <person name="Gellesch M."/>
            <person name="Goldberg J."/>
            <person name="Griggs A."/>
            <person name="Gujja S."/>
            <person name="Heiman D."/>
            <person name="Howarth C."/>
            <person name="Larson L."/>
            <person name="Lui A."/>
            <person name="MacDonald P.J.P."/>
            <person name="Montmayeur A."/>
            <person name="Murphy C."/>
            <person name="Neiman D."/>
            <person name="Pearson M."/>
            <person name="Priest M."/>
            <person name="Roberts A."/>
            <person name="Saif S."/>
            <person name="Shea T."/>
            <person name="Shenoy N."/>
            <person name="Sisk P."/>
            <person name="Stolte C."/>
            <person name="Sykes S."/>
            <person name="Wortman J."/>
            <person name="Nusbaum C."/>
            <person name="Birren B."/>
        </authorList>
    </citation>
    <scope>NUCLEOTIDE SEQUENCE [LARGE SCALE GENOMIC DNA]</scope>
    <source>
        <strain evidence="1 2">Brazil I</strain>
    </source>
</reference>
<dbReference type="AlphaFoldDB" id="A0A0J9SQS2"/>
<dbReference type="OrthoDB" id="384364at2759"/>
<name>A0A0J9SQS2_PLAV1</name>
<evidence type="ECO:0008006" key="3">
    <source>
        <dbReference type="Google" id="ProtNLM"/>
    </source>
</evidence>
<accession>A0A0J9SQS2</accession>
<dbReference type="Proteomes" id="UP000053327">
    <property type="component" value="Unassembled WGS sequence"/>
</dbReference>
<evidence type="ECO:0000313" key="2">
    <source>
        <dbReference type="Proteomes" id="UP000053327"/>
    </source>
</evidence>
<organism evidence="1 2">
    <name type="scientific">Plasmodium vivax (strain Brazil I)</name>
    <dbReference type="NCBI Taxonomy" id="1033975"/>
    <lineage>
        <taxon>Eukaryota</taxon>
        <taxon>Sar</taxon>
        <taxon>Alveolata</taxon>
        <taxon>Apicomplexa</taxon>
        <taxon>Aconoidasida</taxon>
        <taxon>Haemosporida</taxon>
        <taxon>Plasmodiidae</taxon>
        <taxon>Plasmodium</taxon>
        <taxon>Plasmodium (Plasmodium)</taxon>
    </lineage>
</organism>
<proteinExistence type="predicted"/>
<dbReference type="EMBL" id="KQ234837">
    <property type="protein sequence ID" value="KMZ85284.1"/>
    <property type="molecule type" value="Genomic_DNA"/>
</dbReference>
<evidence type="ECO:0000313" key="1">
    <source>
        <dbReference type="EMBL" id="KMZ85284.1"/>
    </source>
</evidence>
<gene>
    <name evidence="1" type="ORF">PVBG_01970</name>
</gene>
<protein>
    <recommendedName>
        <fullName evidence="3">Fam-f protein</fullName>
    </recommendedName>
</protein>
<sequence length="595" mass="70568">MKTTTTLRCLFLPHISPLFFPPPKPLQNKAANAIYQGINPYLDIKKYSEEALKQIQWHRNLSDDWYVKDDKIVNDSGVTIKEVEHRINRGEISIGSLCYDGDKHDDVRNLFVKLIDELFFSNYGECLEVEKKLYLSTQVLLKKLQDDISEDFEAILHVARHHIKNFFKNTSAHNQQELEKITGINMTLSLNDEGKLLFNNKHLHRFLALTKFELNINLEQEYSTFENYSLISDIQCVYVDLAIEISKVEEDIVKYLHSALHRFPLKYYRDANAFAVMFQSNAMIILEDNLHVNLYHKYVEQMEKSNASFRIDIKPIDSLLQDMLSILNHTIDYNVHALFVKLNKHLNGDLKSLIGFFLYLFNIEKFRNHDIIKSIKEKGDDLEENKILSNTYDLFMIEKNDINIAEIKFKIFVKNKFDFNVDDKKVRSLEKKLYDIYQNKHLVEAFNLIAYQILIKRIVKDYAYFVEVLKRTSYRYQPLFKKVIDVFLVRRDEHILTIPRKKYDKLVKDYIKIKDNSNFHFNILGGNQNITNSLSRLKRQMNKIKIMIKILMCLNDEMTTLKDVSRLTPGEKERNKKAIIFYSYLIREFKDDWFH</sequence>